<evidence type="ECO:0000313" key="2">
    <source>
        <dbReference type="EMBL" id="KAF2108996.1"/>
    </source>
</evidence>
<accession>A0A6A5YPD2</accession>
<dbReference type="AlphaFoldDB" id="A0A6A5YPD2"/>
<proteinExistence type="predicted"/>
<dbReference type="EMBL" id="ML977344">
    <property type="protein sequence ID" value="KAF2108996.1"/>
    <property type="molecule type" value="Genomic_DNA"/>
</dbReference>
<organism evidence="2 3">
    <name type="scientific">Lophiotrema nucula</name>
    <dbReference type="NCBI Taxonomy" id="690887"/>
    <lineage>
        <taxon>Eukaryota</taxon>
        <taxon>Fungi</taxon>
        <taxon>Dikarya</taxon>
        <taxon>Ascomycota</taxon>
        <taxon>Pezizomycotina</taxon>
        <taxon>Dothideomycetes</taxon>
        <taxon>Pleosporomycetidae</taxon>
        <taxon>Pleosporales</taxon>
        <taxon>Lophiotremataceae</taxon>
        <taxon>Lophiotrema</taxon>
    </lineage>
</organism>
<feature type="compositionally biased region" description="Polar residues" evidence="1">
    <location>
        <begin position="8"/>
        <end position="49"/>
    </location>
</feature>
<keyword evidence="3" id="KW-1185">Reference proteome</keyword>
<feature type="compositionally biased region" description="Polar residues" evidence="1">
    <location>
        <begin position="383"/>
        <end position="401"/>
    </location>
</feature>
<gene>
    <name evidence="2" type="ORF">BDV96DRAFT_670051</name>
</gene>
<feature type="region of interest" description="Disordered" evidence="1">
    <location>
        <begin position="1"/>
        <end position="76"/>
    </location>
</feature>
<evidence type="ECO:0008006" key="4">
    <source>
        <dbReference type="Google" id="ProtNLM"/>
    </source>
</evidence>
<reference evidence="2" key="1">
    <citation type="journal article" date="2020" name="Stud. Mycol.">
        <title>101 Dothideomycetes genomes: a test case for predicting lifestyles and emergence of pathogens.</title>
        <authorList>
            <person name="Haridas S."/>
            <person name="Albert R."/>
            <person name="Binder M."/>
            <person name="Bloem J."/>
            <person name="Labutti K."/>
            <person name="Salamov A."/>
            <person name="Andreopoulos B."/>
            <person name="Baker S."/>
            <person name="Barry K."/>
            <person name="Bills G."/>
            <person name="Bluhm B."/>
            <person name="Cannon C."/>
            <person name="Castanera R."/>
            <person name="Culley D."/>
            <person name="Daum C."/>
            <person name="Ezra D."/>
            <person name="Gonzalez J."/>
            <person name="Henrissat B."/>
            <person name="Kuo A."/>
            <person name="Liang C."/>
            <person name="Lipzen A."/>
            <person name="Lutzoni F."/>
            <person name="Magnuson J."/>
            <person name="Mondo S."/>
            <person name="Nolan M."/>
            <person name="Ohm R."/>
            <person name="Pangilinan J."/>
            <person name="Park H.-J."/>
            <person name="Ramirez L."/>
            <person name="Alfaro M."/>
            <person name="Sun H."/>
            <person name="Tritt A."/>
            <person name="Yoshinaga Y."/>
            <person name="Zwiers L.-H."/>
            <person name="Turgeon B."/>
            <person name="Goodwin S."/>
            <person name="Spatafora J."/>
            <person name="Crous P."/>
            <person name="Grigoriev I."/>
        </authorList>
    </citation>
    <scope>NUCLEOTIDE SEQUENCE</scope>
    <source>
        <strain evidence="2">CBS 627.86</strain>
    </source>
</reference>
<sequence>MTFGTVPRSENTTQKTSRSDDNVSIGSNMSSFFTSVNDDGSPQHDTQPFAQHGLSTTSSTLPPATPTNAGASERKRKMDQLPVEVDEHDSAPKKSKAASAGISKSKVLDVNFLKSYSNVQQKQLGTPSRQEIQATLKILHRNNKHAHTFILVGPEGMMWKISKEKAAAISQVLSDWMDKKHHSNILDLTIFDPVYIDLVVRFIEDRTYNIEKPRLMYVEDAEKRGSCLIPNTVCSTYIHAGVYEIAAFLKIDALQDFSYLMMRETLMNKDPPLLQFIHLARAAFAGGYILDHDQKLQRLLASYGVLWHQIWTESGDEGYYQLLGDRKDYIMMVSRACGEKKNKFSHLGLPLTAEDINTSTDLNDSPNDIEFLQSPYLSHLYDNSTDVPSSGETATPRSSPSVLGGPLFVPGHYPLTPLAYSPSYHSAFSAAATLPSTPSATQFSLKRVH</sequence>
<evidence type="ECO:0000313" key="3">
    <source>
        <dbReference type="Proteomes" id="UP000799770"/>
    </source>
</evidence>
<dbReference type="Proteomes" id="UP000799770">
    <property type="component" value="Unassembled WGS sequence"/>
</dbReference>
<name>A0A6A5YPD2_9PLEO</name>
<protein>
    <recommendedName>
        <fullName evidence="4">BTB domain-containing protein</fullName>
    </recommendedName>
</protein>
<evidence type="ECO:0000256" key="1">
    <source>
        <dbReference type="SAM" id="MobiDB-lite"/>
    </source>
</evidence>
<feature type="region of interest" description="Disordered" evidence="1">
    <location>
        <begin position="383"/>
        <end position="402"/>
    </location>
</feature>